<accession>A0ABQ5RQN5</accession>
<comment type="cofactor">
    <cofactor evidence="1">
        <name>Mn(2+)</name>
        <dbReference type="ChEBI" id="CHEBI:29035"/>
    </cofactor>
</comment>
<feature type="region of interest" description="Disordered" evidence="7">
    <location>
        <begin position="360"/>
        <end position="379"/>
    </location>
</feature>
<dbReference type="PROSITE" id="PS51462">
    <property type="entry name" value="NUDIX"/>
    <property type="match status" value="1"/>
</dbReference>
<comment type="caution">
    <text evidence="9">The sequence shown here is derived from an EMBL/GenBank/DDBJ whole genome shotgun (WGS) entry which is preliminary data.</text>
</comment>
<evidence type="ECO:0000313" key="9">
    <source>
        <dbReference type="EMBL" id="GLI59759.1"/>
    </source>
</evidence>
<evidence type="ECO:0000256" key="6">
    <source>
        <dbReference type="ARBA" id="ARBA00023211"/>
    </source>
</evidence>
<dbReference type="PANTHER" id="PTHR12992:SF24">
    <property type="entry name" value="PEROXISOMAL COENZYME A DIPHOSPHATASE NUDT7"/>
    <property type="match status" value="1"/>
</dbReference>
<dbReference type="Gene3D" id="3.90.79.10">
    <property type="entry name" value="Nucleoside Triphosphate Pyrophosphohydrolase"/>
    <property type="match status" value="1"/>
</dbReference>
<name>A0ABQ5RQN5_9CHLO</name>
<keyword evidence="3" id="KW-0479">Metal-binding</keyword>
<proteinExistence type="predicted"/>
<dbReference type="PANTHER" id="PTHR12992">
    <property type="entry name" value="NUDIX HYDROLASE"/>
    <property type="match status" value="1"/>
</dbReference>
<reference evidence="9 10" key="1">
    <citation type="journal article" date="2023" name="IScience">
        <title>Expanded male sex-determining region conserved during the evolution of homothallism in the green alga Volvox.</title>
        <authorList>
            <person name="Yamamoto K."/>
            <person name="Matsuzaki R."/>
            <person name="Mahakham W."/>
            <person name="Heman W."/>
            <person name="Sekimoto H."/>
            <person name="Kawachi M."/>
            <person name="Minakuchi Y."/>
            <person name="Toyoda A."/>
            <person name="Nozaki H."/>
        </authorList>
    </citation>
    <scope>NUCLEOTIDE SEQUENCE [LARGE SCALE GENOMIC DNA]</scope>
    <source>
        <strain evidence="9 10">NIES-4468</strain>
    </source>
</reference>
<evidence type="ECO:0000313" key="10">
    <source>
        <dbReference type="Proteomes" id="UP001165090"/>
    </source>
</evidence>
<evidence type="ECO:0000256" key="4">
    <source>
        <dbReference type="ARBA" id="ARBA00022801"/>
    </source>
</evidence>
<feature type="domain" description="Nudix hydrolase" evidence="8">
    <location>
        <begin position="225"/>
        <end position="361"/>
    </location>
</feature>
<evidence type="ECO:0000259" key="8">
    <source>
        <dbReference type="PROSITE" id="PS51462"/>
    </source>
</evidence>
<evidence type="ECO:0000256" key="2">
    <source>
        <dbReference type="ARBA" id="ARBA00001946"/>
    </source>
</evidence>
<dbReference type="InterPro" id="IPR015797">
    <property type="entry name" value="NUDIX_hydrolase-like_dom_sf"/>
</dbReference>
<feature type="compositionally biased region" description="Polar residues" evidence="7">
    <location>
        <begin position="132"/>
        <end position="143"/>
    </location>
</feature>
<feature type="compositionally biased region" description="Gly residues" evidence="7">
    <location>
        <begin position="150"/>
        <end position="176"/>
    </location>
</feature>
<dbReference type="Pfam" id="PF00293">
    <property type="entry name" value="NUDIX"/>
    <property type="match status" value="1"/>
</dbReference>
<evidence type="ECO:0000256" key="3">
    <source>
        <dbReference type="ARBA" id="ARBA00022723"/>
    </source>
</evidence>
<evidence type="ECO:0000256" key="7">
    <source>
        <dbReference type="SAM" id="MobiDB-lite"/>
    </source>
</evidence>
<comment type="cofactor">
    <cofactor evidence="2">
        <name>Mg(2+)</name>
        <dbReference type="ChEBI" id="CHEBI:18420"/>
    </cofactor>
</comment>
<keyword evidence="10" id="KW-1185">Reference proteome</keyword>
<gene>
    <name evidence="9" type="ORF">VaNZ11_001717</name>
</gene>
<dbReference type="InterPro" id="IPR000086">
    <property type="entry name" value="NUDIX_hydrolase_dom"/>
</dbReference>
<sequence length="543" mass="56937">MCHQSLIEAITVRRPAVDVTVTRAAEAASFGGDCTPFNCPTSVAAGTGAFAAPDGAHPYSCCPQLRPHDVGSECQASLPLPSLQSLPDQWSPGLCPRWRAWKLKSFAAECHGLLFNIISTMEMERNNNNATEGYYQSTSNGGSATREVGDIGGGSQGAAGGSSPGRGSGDSGGGLIETGKGGGIADIISFGGRTNATWPPAEERLAAVVQRLRALPQKLYPPVSPRAAAVLVGLFEDRSGVVRVLLTQRSAQLKSHRGEVCLPGGKRDEDDLDDIKTALREAQEELGLDPACVTVLACLPPVLSKHHLSVTPVIALIPADMVPQPNPHEVAAAFTVPLAVFLGQFIDPRAMEDASQSGGFLRVPTALPPGDSKVTTGRRTRSRIANATASEGPPAVAKHPMVTCCLGAAAAGSNKAAASFGDGLEDVACAESGRSVGEDVKFANVVHNFRDIRWGEHEYRIHSFQYGEYDVWGLTATICIDAARLALGQEPSFPERCPGGHHYSAFFWDGTALRVRPCDQRVEGGGASAVTAKGAGEPEEATA</sequence>
<dbReference type="CDD" id="cd03426">
    <property type="entry name" value="NUDIX_CoAse_Nudt7"/>
    <property type="match status" value="1"/>
</dbReference>
<evidence type="ECO:0000256" key="5">
    <source>
        <dbReference type="ARBA" id="ARBA00022842"/>
    </source>
</evidence>
<evidence type="ECO:0000256" key="1">
    <source>
        <dbReference type="ARBA" id="ARBA00001936"/>
    </source>
</evidence>
<feature type="region of interest" description="Disordered" evidence="7">
    <location>
        <begin position="132"/>
        <end position="176"/>
    </location>
</feature>
<protein>
    <recommendedName>
        <fullName evidence="8">Nudix hydrolase domain-containing protein</fullName>
    </recommendedName>
</protein>
<dbReference type="EMBL" id="BSDZ01000004">
    <property type="protein sequence ID" value="GLI59759.1"/>
    <property type="molecule type" value="Genomic_DNA"/>
</dbReference>
<dbReference type="SUPFAM" id="SSF55811">
    <property type="entry name" value="Nudix"/>
    <property type="match status" value="1"/>
</dbReference>
<dbReference type="Proteomes" id="UP001165090">
    <property type="component" value="Unassembled WGS sequence"/>
</dbReference>
<keyword evidence="4" id="KW-0378">Hydrolase</keyword>
<dbReference type="InterPro" id="IPR045121">
    <property type="entry name" value="CoAse"/>
</dbReference>
<keyword evidence="5" id="KW-0460">Magnesium</keyword>
<keyword evidence="6" id="KW-0464">Manganese</keyword>
<organism evidence="9 10">
    <name type="scientific">Volvox africanus</name>
    <dbReference type="NCBI Taxonomy" id="51714"/>
    <lineage>
        <taxon>Eukaryota</taxon>
        <taxon>Viridiplantae</taxon>
        <taxon>Chlorophyta</taxon>
        <taxon>core chlorophytes</taxon>
        <taxon>Chlorophyceae</taxon>
        <taxon>CS clade</taxon>
        <taxon>Chlamydomonadales</taxon>
        <taxon>Volvocaceae</taxon>
        <taxon>Volvox</taxon>
    </lineage>
</organism>